<name>A0A1Y3B6L8_EURMA</name>
<dbReference type="GO" id="GO:0019888">
    <property type="term" value="F:protein phosphatase regulator activity"/>
    <property type="evidence" value="ECO:0007669"/>
    <property type="project" value="TreeGrafter"/>
</dbReference>
<evidence type="ECO:0000256" key="1">
    <source>
        <dbReference type="ARBA" id="ARBA00006180"/>
    </source>
</evidence>
<dbReference type="PANTHER" id="PTHR12634">
    <property type="entry name" value="SIT4 YEAST -ASSOCIATING PROTEIN-RELATED"/>
    <property type="match status" value="1"/>
</dbReference>
<proteinExistence type="inferred from homology"/>
<dbReference type="PANTHER" id="PTHR12634:SF8">
    <property type="entry name" value="FIERY MOUNTAIN, ISOFORM D"/>
    <property type="match status" value="1"/>
</dbReference>
<organism evidence="4 5">
    <name type="scientific">Euroglyphus maynei</name>
    <name type="common">Mayne's house dust mite</name>
    <dbReference type="NCBI Taxonomy" id="6958"/>
    <lineage>
        <taxon>Eukaryota</taxon>
        <taxon>Metazoa</taxon>
        <taxon>Ecdysozoa</taxon>
        <taxon>Arthropoda</taxon>
        <taxon>Chelicerata</taxon>
        <taxon>Arachnida</taxon>
        <taxon>Acari</taxon>
        <taxon>Acariformes</taxon>
        <taxon>Sarcoptiformes</taxon>
        <taxon>Astigmata</taxon>
        <taxon>Psoroptidia</taxon>
        <taxon>Analgoidea</taxon>
        <taxon>Pyroglyphidae</taxon>
        <taxon>Pyroglyphinae</taxon>
        <taxon>Euroglyphus</taxon>
    </lineage>
</organism>
<dbReference type="GO" id="GO:0005829">
    <property type="term" value="C:cytosol"/>
    <property type="evidence" value="ECO:0007669"/>
    <property type="project" value="TreeGrafter"/>
</dbReference>
<evidence type="ECO:0000313" key="4">
    <source>
        <dbReference type="EMBL" id="OTF75543.1"/>
    </source>
</evidence>
<feature type="region of interest" description="Disordered" evidence="3">
    <location>
        <begin position="505"/>
        <end position="528"/>
    </location>
</feature>
<dbReference type="Proteomes" id="UP000194236">
    <property type="component" value="Unassembled WGS sequence"/>
</dbReference>
<dbReference type="AlphaFoldDB" id="A0A1Y3B6L8"/>
<dbReference type="OrthoDB" id="295029at2759"/>
<feature type="region of interest" description="Disordered" evidence="3">
    <location>
        <begin position="681"/>
        <end position="714"/>
    </location>
</feature>
<feature type="compositionally biased region" description="Low complexity" evidence="3">
    <location>
        <begin position="63"/>
        <end position="79"/>
    </location>
</feature>
<reference evidence="4 5" key="1">
    <citation type="submission" date="2017-03" db="EMBL/GenBank/DDBJ databases">
        <title>Genome Survey of Euroglyphus maynei.</title>
        <authorList>
            <person name="Arlian L.G."/>
            <person name="Morgan M.S."/>
            <person name="Rider S.D."/>
        </authorList>
    </citation>
    <scope>NUCLEOTIDE SEQUENCE [LARGE SCALE GENOMIC DNA]</scope>
    <source>
        <strain evidence="4">Arlian Lab</strain>
        <tissue evidence="4">Whole body</tissue>
    </source>
</reference>
<keyword evidence="5" id="KW-1185">Reference proteome</keyword>
<feature type="compositionally biased region" description="Basic and acidic residues" evidence="3">
    <location>
        <begin position="96"/>
        <end position="128"/>
    </location>
</feature>
<dbReference type="Pfam" id="PF04499">
    <property type="entry name" value="SAPS"/>
    <property type="match status" value="1"/>
</dbReference>
<gene>
    <name evidence="4" type="ORF">BLA29_000006</name>
</gene>
<protein>
    <submittedName>
        <fullName evidence="4">Serine/threonine-protein phosphatase 6 regulatory subunit 3-like</fullName>
    </submittedName>
</protein>
<dbReference type="EMBL" id="MUJZ01041405">
    <property type="protein sequence ID" value="OTF75543.1"/>
    <property type="molecule type" value="Genomic_DNA"/>
</dbReference>
<dbReference type="GO" id="GO:0005634">
    <property type="term" value="C:nucleus"/>
    <property type="evidence" value="ECO:0007669"/>
    <property type="project" value="TreeGrafter"/>
</dbReference>
<dbReference type="InterPro" id="IPR007587">
    <property type="entry name" value="SAPS"/>
</dbReference>
<sequence length="752" mass="87553">MLNMMTIEPESNDNEMENYKYANTICEILTHDGNVFSNLIATNRKYLLILWSFLDESCRNEIPVESEPQQQQSTETESTIVEKIESNEKNDDDGDKNDTEGEIKNEKEIVKETHTNDDDDDKKFESKQQTKPMTNERSLNPLLASFFTKVFSYMFMHDMESVLEFLFTRNHPNDLVTVLLKHIQASAIMDLIYKTWKYVNVDQYNQINQLSSTNEMEETSMIKNDEQPQQQQESQMNLKFNDLLIENEFVDKLIDMFENPELESEQQNVAQLISDMIRLKREVLINAKPSQQEVMTKFDLESENMVTQQEAQLSSMITASKKSTDPMNDKNTNDNDDDELETMPKFLKQQNSLNVSRLMERMVEKVMDFPQEETQNEHLTQCVRNSSKVLNERLEDFVNILIESPYCESMKTTAGIIEKPLGFIRLEVIHLFVALFATSDFQIMKKCSQLNVLKILTVKTIPVKSFETKNDEDGENQCVDKVDEKSESNDVQKLENADDIIMEEQQQSEAKKPMTDEETSTASKKPKLISRPGYMGHLRLIANTLKERCNEDLLRECSLEELLPQWKEFIEGKLEKLNQLITAELVPESKRNPLNEPTLNEESEFFGYKKEDFKMTNIISEPKPLPDFSNQNLDINETLKLNNNMIINDFEKFWDNPNEDFESLEKYFECSTKSQEINKKLANPDDIDDPWANEDSFNATNEKQPAATDAEQWPKRSEFLAQESFVSFNSNEMNQKVSDEISLRKFFLIILE</sequence>
<evidence type="ECO:0000313" key="5">
    <source>
        <dbReference type="Proteomes" id="UP000194236"/>
    </source>
</evidence>
<evidence type="ECO:0000256" key="3">
    <source>
        <dbReference type="SAM" id="MobiDB-lite"/>
    </source>
</evidence>
<comment type="caution">
    <text evidence="4">The sequence shown here is derived from an EMBL/GenBank/DDBJ whole genome shotgun (WGS) entry which is preliminary data.</text>
</comment>
<evidence type="ECO:0000256" key="2">
    <source>
        <dbReference type="ARBA" id="ARBA00023306"/>
    </source>
</evidence>
<feature type="region of interest" description="Disordered" evidence="3">
    <location>
        <begin position="63"/>
        <end position="135"/>
    </location>
</feature>
<feature type="compositionally biased region" description="Basic and acidic residues" evidence="3">
    <location>
        <begin position="80"/>
        <end position="89"/>
    </location>
</feature>
<comment type="similarity">
    <text evidence="1">Belongs to the SAPS family.</text>
</comment>
<accession>A0A1Y3B6L8</accession>
<keyword evidence="2" id="KW-0131">Cell cycle</keyword>
<dbReference type="GO" id="GO:0019903">
    <property type="term" value="F:protein phosphatase binding"/>
    <property type="evidence" value="ECO:0007669"/>
    <property type="project" value="InterPro"/>
</dbReference>